<name>A0A7R8CIN1_LEPSM</name>
<dbReference type="Proteomes" id="UP000675881">
    <property type="component" value="Chromosome 1"/>
</dbReference>
<evidence type="ECO:0000313" key="2">
    <source>
        <dbReference type="Proteomes" id="UP000675881"/>
    </source>
</evidence>
<sequence length="230" mass="25913">MKYSQRIPSLLLLVVICVHDVRATCSSVNKSVGSIENIDVGTGRVLFPWYFPWLPQFRGVDLSERFNSIRAPEDTGYFMTRDAIAATTGQKFMVDISGLQNALKKGCSKIFRIEALRCVEKVAIPALESAIGLFVSNVRQIGSIEFEVEGETPKLPTLLPVKDQITRLCFNQAKKQCPNCFRFNHTLCNCSSERVKLSDYHTFLFEKWTEIKILRSNSQHGCPSSASVRI</sequence>
<reference evidence="1" key="1">
    <citation type="submission" date="2021-02" db="EMBL/GenBank/DDBJ databases">
        <authorList>
            <person name="Bekaert M."/>
        </authorList>
    </citation>
    <scope>NUCLEOTIDE SEQUENCE</scope>
    <source>
        <strain evidence="1">IoA-00</strain>
    </source>
</reference>
<dbReference type="AlphaFoldDB" id="A0A7R8CIN1"/>
<evidence type="ECO:0000313" key="1">
    <source>
        <dbReference type="EMBL" id="CAF2779704.1"/>
    </source>
</evidence>
<proteinExistence type="predicted"/>
<keyword evidence="2" id="KW-1185">Reference proteome</keyword>
<accession>A0A7R8CIN1</accession>
<protein>
    <submittedName>
        <fullName evidence="1">ABCA12</fullName>
    </submittedName>
</protein>
<gene>
    <name evidence="1" type="ORF">LSAA_1533</name>
</gene>
<organism evidence="1 2">
    <name type="scientific">Lepeophtheirus salmonis</name>
    <name type="common">Salmon louse</name>
    <name type="synonym">Caligus salmonis</name>
    <dbReference type="NCBI Taxonomy" id="72036"/>
    <lineage>
        <taxon>Eukaryota</taxon>
        <taxon>Metazoa</taxon>
        <taxon>Ecdysozoa</taxon>
        <taxon>Arthropoda</taxon>
        <taxon>Crustacea</taxon>
        <taxon>Multicrustacea</taxon>
        <taxon>Hexanauplia</taxon>
        <taxon>Copepoda</taxon>
        <taxon>Siphonostomatoida</taxon>
        <taxon>Caligidae</taxon>
        <taxon>Lepeophtheirus</taxon>
    </lineage>
</organism>
<dbReference type="EMBL" id="HG994580">
    <property type="protein sequence ID" value="CAF2779704.1"/>
    <property type="molecule type" value="Genomic_DNA"/>
</dbReference>